<comment type="similarity">
    <text evidence="2">Belongs to the peptidase S49 family.</text>
</comment>
<dbReference type="CDD" id="cd07018">
    <property type="entry name" value="S49_SppA_67K_type"/>
    <property type="match status" value="1"/>
</dbReference>
<dbReference type="NCBIfam" id="TIGR00705">
    <property type="entry name" value="SppA_67K"/>
    <property type="match status" value="1"/>
</dbReference>
<evidence type="ECO:0000256" key="8">
    <source>
        <dbReference type="SAM" id="Phobius"/>
    </source>
</evidence>
<dbReference type="GeneID" id="58228642"/>
<organism evidence="10 12">
    <name type="scientific">Pseudoalteromonas ruthenica</name>
    <dbReference type="NCBI Taxonomy" id="151081"/>
    <lineage>
        <taxon>Bacteria</taxon>
        <taxon>Pseudomonadati</taxon>
        <taxon>Pseudomonadota</taxon>
        <taxon>Gammaproteobacteria</taxon>
        <taxon>Alteromonadales</taxon>
        <taxon>Pseudoalteromonadaceae</taxon>
        <taxon>Pseudoalteromonas</taxon>
    </lineage>
</organism>
<dbReference type="GO" id="GO:0008236">
    <property type="term" value="F:serine-type peptidase activity"/>
    <property type="evidence" value="ECO:0007669"/>
    <property type="project" value="UniProtKB-KW"/>
</dbReference>
<protein>
    <submittedName>
        <fullName evidence="10">Signal peptidase</fullName>
    </submittedName>
    <submittedName>
        <fullName evidence="11">Signal peptide peptidase SppA</fullName>
    </submittedName>
</protein>
<reference evidence="11 13" key="2">
    <citation type="submission" date="2017-12" db="EMBL/GenBank/DDBJ databases">
        <authorList>
            <person name="Paulsen S."/>
            <person name="Gram L.K."/>
        </authorList>
    </citation>
    <scope>NUCLEOTIDE SEQUENCE [LARGE SCALE GENOMIC DNA]</scope>
    <source>
        <strain evidence="11 13">S2897</strain>
    </source>
</reference>
<dbReference type="InterPro" id="IPR047217">
    <property type="entry name" value="S49_SppA_67K_type_N"/>
</dbReference>
<reference evidence="13" key="3">
    <citation type="submission" date="2019-06" db="EMBL/GenBank/DDBJ databases">
        <title>Co-occurence of chitin degradation, pigmentation and bioactivity in marine Pseudoalteromonas.</title>
        <authorList>
            <person name="Sonnenschein E.C."/>
            <person name="Bech P.K."/>
        </authorList>
    </citation>
    <scope>NUCLEOTIDE SEQUENCE [LARGE SCALE GENOMIC DNA]</scope>
    <source>
        <strain evidence="13">S2897</strain>
    </source>
</reference>
<evidence type="ECO:0000256" key="5">
    <source>
        <dbReference type="ARBA" id="ARBA00022825"/>
    </source>
</evidence>
<dbReference type="PANTHER" id="PTHR33209">
    <property type="entry name" value="PROTEASE 4"/>
    <property type="match status" value="1"/>
</dbReference>
<dbReference type="Proteomes" id="UP000305874">
    <property type="component" value="Unassembled WGS sequence"/>
</dbReference>
<keyword evidence="8" id="KW-0812">Transmembrane</keyword>
<dbReference type="InterPro" id="IPR047272">
    <property type="entry name" value="S49_SppA_C"/>
</dbReference>
<reference evidence="10 12" key="1">
    <citation type="journal article" date="2015" name="BMC Genomics">
        <title>Genome mining reveals unlocked bioactive potential of marine Gram-negative bacteria.</title>
        <authorList>
            <person name="Machado H."/>
            <person name="Sonnenschein E.C."/>
            <person name="Melchiorsen J."/>
            <person name="Gram L."/>
        </authorList>
    </citation>
    <scope>NUCLEOTIDE SEQUENCE [LARGE SCALE GENOMIC DNA]</scope>
    <source>
        <strain evidence="10 12">S3137</strain>
    </source>
</reference>
<feature type="active site" description="Nucleophile" evidence="7">
    <location>
        <position position="406"/>
    </location>
</feature>
<keyword evidence="8" id="KW-1133">Transmembrane helix</keyword>
<evidence type="ECO:0000313" key="11">
    <source>
        <dbReference type="EMBL" id="TMP88419.1"/>
    </source>
</evidence>
<dbReference type="PIRSF" id="PIRSF001217">
    <property type="entry name" value="Protease_4_SppA"/>
    <property type="match status" value="1"/>
</dbReference>
<dbReference type="EMBL" id="PNCG01000002">
    <property type="protein sequence ID" value="TMP88419.1"/>
    <property type="molecule type" value="Genomic_DNA"/>
</dbReference>
<dbReference type="Pfam" id="PF01343">
    <property type="entry name" value="Peptidase_S49"/>
    <property type="match status" value="2"/>
</dbReference>
<dbReference type="RefSeq" id="WP_022946603.1">
    <property type="nucleotide sequence ID" value="NZ_DJHQ01000004.1"/>
</dbReference>
<reference evidence="11" key="4">
    <citation type="submission" date="2019-09" db="EMBL/GenBank/DDBJ databases">
        <title>Co-occurence of chitin degradation, pigmentation and bioactivity in marine Pseudoalteromonas.</title>
        <authorList>
            <person name="Sonnenschein E.C."/>
            <person name="Bech P.K."/>
        </authorList>
    </citation>
    <scope>NUCLEOTIDE SEQUENCE</scope>
    <source>
        <strain evidence="11">S2897</strain>
    </source>
</reference>
<dbReference type="eggNOG" id="COG0616">
    <property type="taxonomic scope" value="Bacteria"/>
</dbReference>
<dbReference type="Proteomes" id="UP000033664">
    <property type="component" value="Unassembled WGS sequence"/>
</dbReference>
<evidence type="ECO:0000256" key="1">
    <source>
        <dbReference type="ARBA" id="ARBA00004370"/>
    </source>
</evidence>
<dbReference type="Gene3D" id="3.90.226.10">
    <property type="entry name" value="2-enoyl-CoA Hydratase, Chain A, domain 1"/>
    <property type="match status" value="3"/>
</dbReference>
<sequence length="621" mass="67453">MIKKAVKATWHGINFSRQLLVNILFIVLVIAIIASIASDEGEIIVPDGAVLTLNLNGYLVEQKRYVDPLDAVFAGPFGGQDEPAEILVDDVVDVINNAAKDDRITAMLLDLQQMGGAHINKLNAVADAIDAFKAQGKPVIATGYYYTQSQYYLAAHADEVNLHPYGGVSIDGFGVYPVYFKEALDKLKVTQHVFRVGTFKSAVEPLIRNDMSPAAKEANKEWLGELWQQYKDEITALRGFDASNFDETLDDYLRKLSQVDGNSGEYAQRFGWVDALKNNQQIRQQMVDLVGYDDEGKNFLQIGFNDYLASFKSPMPFENPITEKVAVIVAKGTIVDGERRAGEIGGDSTAALLREAREDDLVKAVVLRIDSGGGSMFASEVIRREVIALKEAGKPVVASMGSVAASGGYWIASAANEIWAAPSTITGSIGVFGTIMTFEDSAAELGVYSDGVGTTELKGSSILLGLKDKMAQAIQMSVENAYERFLNVVAQSRNMSPAEVDDIAQGRVWIATQAKELGLVDKLGDKDAAISAAAEMASLKQYDVKLIEQQLTPREQLLNSLLSSSMVSTLIDKQTPASANLGATMQVNSLLKQVEQQVQSLQNYNDPDGIYAKCLVCRVSN</sequence>
<keyword evidence="3" id="KW-0645">Protease</keyword>
<dbReference type="GO" id="GO:0006465">
    <property type="term" value="P:signal peptide processing"/>
    <property type="evidence" value="ECO:0007669"/>
    <property type="project" value="InterPro"/>
</dbReference>
<dbReference type="AlphaFoldDB" id="A0A0F4PWH6"/>
<dbReference type="InterPro" id="IPR029045">
    <property type="entry name" value="ClpP/crotonase-like_dom_sf"/>
</dbReference>
<evidence type="ECO:0000313" key="10">
    <source>
        <dbReference type="EMBL" id="KJY99777.1"/>
    </source>
</evidence>
<comment type="caution">
    <text evidence="10">The sequence shown here is derived from an EMBL/GenBank/DDBJ whole genome shotgun (WGS) entry which is preliminary data.</text>
</comment>
<dbReference type="EMBL" id="JXXZ01000007">
    <property type="protein sequence ID" value="KJY99777.1"/>
    <property type="molecule type" value="Genomic_DNA"/>
</dbReference>
<dbReference type="InterPro" id="IPR002142">
    <property type="entry name" value="Peptidase_S49"/>
</dbReference>
<dbReference type="Gene3D" id="6.20.330.10">
    <property type="match status" value="1"/>
</dbReference>
<dbReference type="OrthoDB" id="9764363at2"/>
<name>A0A0F4PWH6_9GAMM</name>
<evidence type="ECO:0000256" key="6">
    <source>
        <dbReference type="ARBA" id="ARBA00023136"/>
    </source>
</evidence>
<dbReference type="NCBIfam" id="TIGR00706">
    <property type="entry name" value="SppA_dom"/>
    <property type="match status" value="1"/>
</dbReference>
<dbReference type="PATRIC" id="fig|151081.8.peg.369"/>
<dbReference type="SUPFAM" id="SSF52096">
    <property type="entry name" value="ClpP/crotonase"/>
    <property type="match status" value="2"/>
</dbReference>
<keyword evidence="12" id="KW-1185">Reference proteome</keyword>
<feature type="domain" description="Peptidase S49" evidence="9">
    <location>
        <begin position="389"/>
        <end position="539"/>
    </location>
</feature>
<feature type="domain" description="Peptidase S49" evidence="9">
    <location>
        <begin position="132"/>
        <end position="279"/>
    </location>
</feature>
<dbReference type="GO" id="GO:0016020">
    <property type="term" value="C:membrane"/>
    <property type="evidence" value="ECO:0007669"/>
    <property type="project" value="UniProtKB-SubCell"/>
</dbReference>
<dbReference type="CDD" id="cd07023">
    <property type="entry name" value="S49_Sppa_N_C"/>
    <property type="match status" value="1"/>
</dbReference>
<keyword evidence="4" id="KW-0378">Hydrolase</keyword>
<evidence type="ECO:0000259" key="9">
    <source>
        <dbReference type="Pfam" id="PF01343"/>
    </source>
</evidence>
<dbReference type="STRING" id="151081.TW72_09075"/>
<proteinExistence type="inferred from homology"/>
<feature type="active site" description="Proton donor/acceptor" evidence="7">
    <location>
        <position position="200"/>
    </location>
</feature>
<evidence type="ECO:0000256" key="4">
    <source>
        <dbReference type="ARBA" id="ARBA00022801"/>
    </source>
</evidence>
<evidence type="ECO:0000256" key="2">
    <source>
        <dbReference type="ARBA" id="ARBA00008683"/>
    </source>
</evidence>
<feature type="transmembrane region" description="Helical" evidence="8">
    <location>
        <begin position="20"/>
        <end position="37"/>
    </location>
</feature>
<evidence type="ECO:0000313" key="13">
    <source>
        <dbReference type="Proteomes" id="UP000305874"/>
    </source>
</evidence>
<keyword evidence="5" id="KW-0720">Serine protease</keyword>
<dbReference type="InterPro" id="IPR004635">
    <property type="entry name" value="Pept_S49_SppA"/>
</dbReference>
<dbReference type="PANTHER" id="PTHR33209:SF1">
    <property type="entry name" value="PEPTIDASE S49 DOMAIN-CONTAINING PROTEIN"/>
    <property type="match status" value="1"/>
</dbReference>
<gene>
    <name evidence="11" type="primary">sppA</name>
    <name evidence="11" type="ORF">CWC05_03030</name>
    <name evidence="10" type="ORF">TW72_09075</name>
</gene>
<comment type="subcellular location">
    <subcellularLocation>
        <location evidence="1">Membrane</location>
    </subcellularLocation>
</comment>
<keyword evidence="6 8" id="KW-0472">Membrane</keyword>
<accession>A0A0F4PWH6</accession>
<evidence type="ECO:0000256" key="7">
    <source>
        <dbReference type="PIRSR" id="PIRSR001217-1"/>
    </source>
</evidence>
<dbReference type="InterPro" id="IPR004634">
    <property type="entry name" value="Pept_S49_pIV"/>
</dbReference>
<evidence type="ECO:0000313" key="12">
    <source>
        <dbReference type="Proteomes" id="UP000033664"/>
    </source>
</evidence>
<evidence type="ECO:0000256" key="3">
    <source>
        <dbReference type="ARBA" id="ARBA00022670"/>
    </source>
</evidence>